<evidence type="ECO:0000313" key="3">
    <source>
        <dbReference type="EMBL" id="RRB00103.1"/>
    </source>
</evidence>
<dbReference type="RefSeq" id="WP_124878153.1">
    <property type="nucleotide sequence ID" value="NZ_RQJO01000011.1"/>
</dbReference>
<dbReference type="EMBL" id="RQJO01000011">
    <property type="protein sequence ID" value="RRB00103.1"/>
    <property type="molecule type" value="Genomic_DNA"/>
</dbReference>
<organism evidence="3 4">
    <name type="scientific">Larkinella rosea</name>
    <dbReference type="NCBI Taxonomy" id="2025312"/>
    <lineage>
        <taxon>Bacteria</taxon>
        <taxon>Pseudomonadati</taxon>
        <taxon>Bacteroidota</taxon>
        <taxon>Cytophagia</taxon>
        <taxon>Cytophagales</taxon>
        <taxon>Spirosomataceae</taxon>
        <taxon>Larkinella</taxon>
    </lineage>
</organism>
<keyword evidence="4" id="KW-1185">Reference proteome</keyword>
<sequence length="500" mass="56017">MKRFIRTVPGALLLILTALQLATAQQNFTKGDSASFIIHCHTALEDYVSSLNAAGFYCQSQGEFNSKQQVLIAQSFLGKDVFVYSDLASEPYPIEQYSQQFRLYKGNAEVNLDQEKYVLSQNKTGKPVLIVYVTQTTEFEKPGTSRTKRTTPLAIHFAFDFKPEATGFEPQNYRIVRIEKADAIPARAVPFPAGVNLIALRERERSLSWATYRLAKSIAETLPDKKRAVVIRKFSYENSQLTNAFSDQLADELRHRLKTDQGIRVVADETSQEQGIRGSYRERGGQVEITAELFEVGTDKSVTKLKPNLDLPTVWVQQKGLKLKPEDNDAAIATQQAIVVDAPAPAEAAKPEALLVTMTASGKTRKNLEFWENDTMTVRVRANKPCHVRLVYVQSNGEIAMLWKDLEIKAGEENKDIVFPEQFKCIPPFGQETLIAAASTSRFCPIETKENEHGAEIIVGSMKDALKNMRCVDRGFTRIPQLAETRLVLTTRGSNLMSQK</sequence>
<feature type="chain" id="PRO_5018019707" evidence="1">
    <location>
        <begin position="25"/>
        <end position="500"/>
    </location>
</feature>
<comment type="caution">
    <text evidence="3">The sequence shown here is derived from an EMBL/GenBank/DDBJ whole genome shotgun (WGS) entry which is preliminary data.</text>
</comment>
<reference evidence="3 4" key="1">
    <citation type="submission" date="2018-11" db="EMBL/GenBank/DDBJ databases">
        <authorList>
            <person name="Zhou Z."/>
            <person name="Wang G."/>
        </authorList>
    </citation>
    <scope>NUCLEOTIDE SEQUENCE [LARGE SCALE GENOMIC DNA]</scope>
    <source>
        <strain evidence="3 4">KCTC52004</strain>
    </source>
</reference>
<evidence type="ECO:0000259" key="2">
    <source>
        <dbReference type="Pfam" id="PF14326"/>
    </source>
</evidence>
<accession>A0A3P1BGU3</accession>
<proteinExistence type="predicted"/>
<protein>
    <submittedName>
        <fullName evidence="3">DUF4384 domain-containing protein</fullName>
    </submittedName>
</protein>
<gene>
    <name evidence="3" type="ORF">EHT25_26125</name>
</gene>
<dbReference type="AlphaFoldDB" id="A0A3P1BGU3"/>
<evidence type="ECO:0000256" key="1">
    <source>
        <dbReference type="SAM" id="SignalP"/>
    </source>
</evidence>
<dbReference type="InterPro" id="IPR025493">
    <property type="entry name" value="DUF4384"/>
</dbReference>
<name>A0A3P1BGU3_9BACT</name>
<evidence type="ECO:0000313" key="4">
    <source>
        <dbReference type="Proteomes" id="UP000271925"/>
    </source>
</evidence>
<dbReference type="Proteomes" id="UP000271925">
    <property type="component" value="Unassembled WGS sequence"/>
</dbReference>
<feature type="signal peptide" evidence="1">
    <location>
        <begin position="1"/>
        <end position="24"/>
    </location>
</feature>
<feature type="domain" description="DUF4384" evidence="2">
    <location>
        <begin position="372"/>
        <end position="441"/>
    </location>
</feature>
<dbReference type="Pfam" id="PF14326">
    <property type="entry name" value="DUF4384"/>
    <property type="match status" value="1"/>
</dbReference>
<dbReference type="OrthoDB" id="6395784at2"/>
<keyword evidence="1" id="KW-0732">Signal</keyword>